<dbReference type="KEGG" id="bfm:BP422_09085"/>
<protein>
    <submittedName>
        <fullName evidence="4">Transcriptional regulator</fullName>
    </submittedName>
</protein>
<reference evidence="4 5" key="1">
    <citation type="submission" date="2016-11" db="EMBL/GenBank/DDBJ databases">
        <authorList>
            <person name="Jaros S."/>
            <person name="Januszkiewicz K."/>
            <person name="Wedrychowicz H."/>
        </authorList>
    </citation>
    <scope>NUCLEOTIDE SEQUENCE [LARGE SCALE GENOMIC DNA]</scope>
    <source>
        <strain evidence="4 5">NF2</strain>
    </source>
</reference>
<keyword evidence="3" id="KW-0804">Transcription</keyword>
<name>A0A220MRS1_9BACL</name>
<dbReference type="SUPFAM" id="SSF46785">
    <property type="entry name" value="Winged helix' DNA-binding domain"/>
    <property type="match status" value="1"/>
</dbReference>
<dbReference type="Gene3D" id="1.10.10.10">
    <property type="entry name" value="Winged helix-like DNA-binding domain superfamily/Winged helix DNA-binding domain"/>
    <property type="match status" value="1"/>
</dbReference>
<organism evidence="4 5">
    <name type="scientific">Brevibacillus formosus</name>
    <dbReference type="NCBI Taxonomy" id="54913"/>
    <lineage>
        <taxon>Bacteria</taxon>
        <taxon>Bacillati</taxon>
        <taxon>Bacillota</taxon>
        <taxon>Bacilli</taxon>
        <taxon>Bacillales</taxon>
        <taxon>Paenibacillaceae</taxon>
        <taxon>Brevibacillus</taxon>
    </lineage>
</organism>
<sequence>MKLDKLTAETMQLIEEMALHHENQGLSRIAGRIIGLLMVSQEPLSSEQIATTLQVSLGSVSTNMRILLKIGFAEKKSVTGDRVSYYIMAPDAIEEEFIQGLERILSLKNVIEKGMQIENLKESELVMQRFHETLEAIELYRESLNQMLTEWKARRM</sequence>
<dbReference type="InterPro" id="IPR036390">
    <property type="entry name" value="WH_DNA-bd_sf"/>
</dbReference>
<evidence type="ECO:0000256" key="3">
    <source>
        <dbReference type="ARBA" id="ARBA00023163"/>
    </source>
</evidence>
<dbReference type="EMBL" id="CP018145">
    <property type="protein sequence ID" value="ASJ57485.1"/>
    <property type="molecule type" value="Genomic_DNA"/>
</dbReference>
<dbReference type="InterPro" id="IPR052362">
    <property type="entry name" value="HTH-GbsR_regulator"/>
</dbReference>
<dbReference type="PANTHER" id="PTHR38465:SF2">
    <property type="entry name" value="HTH-TYPE TRANSCRIPTIONAL REGULATOR MMPR5"/>
    <property type="match status" value="1"/>
</dbReference>
<dbReference type="AlphaFoldDB" id="A0A220MRS1"/>
<keyword evidence="2" id="KW-0238">DNA-binding</keyword>
<dbReference type="InterPro" id="IPR036388">
    <property type="entry name" value="WH-like_DNA-bd_sf"/>
</dbReference>
<accession>A0A220MRS1</accession>
<keyword evidence="1" id="KW-0805">Transcription regulation</keyword>
<dbReference type="RefSeq" id="WP_088910901.1">
    <property type="nucleotide sequence ID" value="NZ_CP018145.1"/>
</dbReference>
<dbReference type="GO" id="GO:0003677">
    <property type="term" value="F:DNA binding"/>
    <property type="evidence" value="ECO:0007669"/>
    <property type="project" value="UniProtKB-KW"/>
</dbReference>
<dbReference type="Proteomes" id="UP000197781">
    <property type="component" value="Chromosome"/>
</dbReference>
<dbReference type="PANTHER" id="PTHR38465">
    <property type="entry name" value="HTH-TYPE TRANSCRIPTIONAL REGULATOR MJ1563-RELATED"/>
    <property type="match status" value="1"/>
</dbReference>
<evidence type="ECO:0000256" key="2">
    <source>
        <dbReference type="ARBA" id="ARBA00023125"/>
    </source>
</evidence>
<gene>
    <name evidence="4" type="ORF">BP422_09085</name>
</gene>
<evidence type="ECO:0000256" key="1">
    <source>
        <dbReference type="ARBA" id="ARBA00023015"/>
    </source>
</evidence>
<evidence type="ECO:0000313" key="5">
    <source>
        <dbReference type="Proteomes" id="UP000197781"/>
    </source>
</evidence>
<evidence type="ECO:0000313" key="4">
    <source>
        <dbReference type="EMBL" id="ASJ57485.1"/>
    </source>
</evidence>
<proteinExistence type="predicted"/>